<dbReference type="SUPFAM" id="SSF54001">
    <property type="entry name" value="Cysteine proteinases"/>
    <property type="match status" value="1"/>
</dbReference>
<dbReference type="Gene3D" id="3.90.70.10">
    <property type="entry name" value="Cysteine proteinases"/>
    <property type="match status" value="1"/>
</dbReference>
<dbReference type="InterPro" id="IPR001394">
    <property type="entry name" value="Peptidase_C19_UCH"/>
</dbReference>
<dbReference type="GO" id="GO:0005829">
    <property type="term" value="C:cytosol"/>
    <property type="evidence" value="ECO:0007669"/>
    <property type="project" value="TreeGrafter"/>
</dbReference>
<keyword evidence="2" id="KW-0645">Protease</keyword>
<evidence type="ECO:0000259" key="3">
    <source>
        <dbReference type="PROSITE" id="PS50235"/>
    </source>
</evidence>
<keyword evidence="5" id="KW-1185">Reference proteome</keyword>
<sequence>MWTSGKARVRVTSFVMVLLTQGCYGSIGLNHARKHFEALKTGVHPVYLFLPSFQIRCFNCDCTLAPDASDLIGDAVKYIRGVESKSTSAEQQLKSDGLYHSCAEAKAGPAGQSRSAPTKSVDAVQGVVSMNDVNCNSAMKPKGFLNLGNTCFFNSVLQVLVHTPALMSVLRRSVENHVIRINPNSKLPLLKPALKLDDECYDEIEVNLPAGSTALRTAFLDFVNRLRTQEKPTLSPSSVYDTMRERISMFRDNSQHDSHELLRCFMDALREEEMESVRAGLLLYFGLPKDGSELGFMDKKHMVGNVNDAAVEKCADELKQLTISSIESEETSENCGNDFCMTLQSTSANCTNSYEENETIEDCLRSFFAEELMEGSGQFACEDCAKATAVSSRSNEKPTTILSDAVRRVVIFSPPAVLTLHLKRFAQSGSTIRKISEDVTFSRLLDLSPFCSKRSRGITSGQVLYELYGVICHFGSANEGHYIAYVRTRNEEQDRKFLQLVSLVENITFVAQYEGNRQKNQQMPSVNKVREGVHSIPRSGKGGCWYRLSDKVVTPVSESEVLKSTAYLLFYERTQ</sequence>
<evidence type="ECO:0000256" key="2">
    <source>
        <dbReference type="RuleBase" id="RU366025"/>
    </source>
</evidence>
<dbReference type="PANTHER" id="PTHR24006:SF781">
    <property type="entry name" value="LD34905P"/>
    <property type="match status" value="1"/>
</dbReference>
<dbReference type="PROSITE" id="PS00972">
    <property type="entry name" value="USP_1"/>
    <property type="match status" value="1"/>
</dbReference>
<dbReference type="PROSITE" id="PS00973">
    <property type="entry name" value="USP_2"/>
    <property type="match status" value="1"/>
</dbReference>
<proteinExistence type="inferred from homology"/>
<keyword evidence="2" id="KW-0378">Hydrolase</keyword>
<dbReference type="GO" id="GO:0005634">
    <property type="term" value="C:nucleus"/>
    <property type="evidence" value="ECO:0007669"/>
    <property type="project" value="TreeGrafter"/>
</dbReference>
<dbReference type="Proteomes" id="UP000030764">
    <property type="component" value="Unassembled WGS sequence"/>
</dbReference>
<evidence type="ECO:0000256" key="1">
    <source>
        <dbReference type="ARBA" id="ARBA00009085"/>
    </source>
</evidence>
<dbReference type="InterPro" id="IPR013083">
    <property type="entry name" value="Znf_RING/FYVE/PHD"/>
</dbReference>
<dbReference type="AlphaFoldDB" id="A0A085MJ67"/>
<protein>
    <recommendedName>
        <fullName evidence="2">Ubiquitin carboxyl-terminal hydrolase</fullName>
        <ecNumber evidence="2">3.4.19.12</ecNumber>
    </recommendedName>
</protein>
<dbReference type="PROSITE" id="PS50235">
    <property type="entry name" value="USP_3"/>
    <property type="match status" value="1"/>
</dbReference>
<dbReference type="GO" id="GO:0016579">
    <property type="term" value="P:protein deubiquitination"/>
    <property type="evidence" value="ECO:0007669"/>
    <property type="project" value="InterPro"/>
</dbReference>
<dbReference type="Gene3D" id="3.30.40.10">
    <property type="entry name" value="Zinc/RING finger domain, C3HC4 (zinc finger)"/>
    <property type="match status" value="1"/>
</dbReference>
<dbReference type="InterPro" id="IPR038765">
    <property type="entry name" value="Papain-like_cys_pep_sf"/>
</dbReference>
<name>A0A085MJ67_9BILA</name>
<dbReference type="EMBL" id="KL363189">
    <property type="protein sequence ID" value="KFD57263.1"/>
    <property type="molecule type" value="Genomic_DNA"/>
</dbReference>
<dbReference type="PROSITE" id="PS51257">
    <property type="entry name" value="PROKAR_LIPOPROTEIN"/>
    <property type="match status" value="1"/>
</dbReference>
<comment type="similarity">
    <text evidence="1 2">Belongs to the peptidase C19 family.</text>
</comment>
<dbReference type="PANTHER" id="PTHR24006">
    <property type="entry name" value="UBIQUITIN CARBOXYL-TERMINAL HYDROLASE"/>
    <property type="match status" value="1"/>
</dbReference>
<dbReference type="InterPro" id="IPR028889">
    <property type="entry name" value="USP"/>
</dbReference>
<gene>
    <name evidence="4" type="ORF">M513_01774</name>
</gene>
<comment type="catalytic activity">
    <reaction evidence="2">
        <text>Thiol-dependent hydrolysis of ester, thioester, amide, peptide and isopeptide bonds formed by the C-terminal Gly of ubiquitin (a 76-residue protein attached to proteins as an intracellular targeting signal).</text>
        <dbReference type="EC" id="3.4.19.12"/>
    </reaction>
</comment>
<evidence type="ECO:0000313" key="4">
    <source>
        <dbReference type="EMBL" id="KFD57263.1"/>
    </source>
</evidence>
<feature type="domain" description="USP" evidence="3">
    <location>
        <begin position="142"/>
        <end position="574"/>
    </location>
</feature>
<evidence type="ECO:0000313" key="5">
    <source>
        <dbReference type="Proteomes" id="UP000030764"/>
    </source>
</evidence>
<dbReference type="EC" id="3.4.19.12" evidence="2"/>
<organism evidence="4 5">
    <name type="scientific">Trichuris suis</name>
    <name type="common">pig whipworm</name>
    <dbReference type="NCBI Taxonomy" id="68888"/>
    <lineage>
        <taxon>Eukaryota</taxon>
        <taxon>Metazoa</taxon>
        <taxon>Ecdysozoa</taxon>
        <taxon>Nematoda</taxon>
        <taxon>Enoplea</taxon>
        <taxon>Dorylaimia</taxon>
        <taxon>Trichinellida</taxon>
        <taxon>Trichuridae</taxon>
        <taxon>Trichuris</taxon>
    </lineage>
</organism>
<dbReference type="InterPro" id="IPR050164">
    <property type="entry name" value="Peptidase_C19"/>
</dbReference>
<keyword evidence="2" id="KW-0833">Ubl conjugation pathway</keyword>
<dbReference type="InterPro" id="IPR018200">
    <property type="entry name" value="USP_CS"/>
</dbReference>
<accession>A0A085MJ67</accession>
<keyword evidence="2" id="KW-0788">Thiol protease</keyword>
<reference evidence="4 5" key="1">
    <citation type="journal article" date="2014" name="Nat. Genet.">
        <title>Genome and transcriptome of the porcine whipworm Trichuris suis.</title>
        <authorList>
            <person name="Jex A.R."/>
            <person name="Nejsum P."/>
            <person name="Schwarz E.M."/>
            <person name="Hu L."/>
            <person name="Young N.D."/>
            <person name="Hall R.S."/>
            <person name="Korhonen P.K."/>
            <person name="Liao S."/>
            <person name="Thamsborg S."/>
            <person name="Xia J."/>
            <person name="Xu P."/>
            <person name="Wang S."/>
            <person name="Scheerlinck J.P."/>
            <person name="Hofmann A."/>
            <person name="Sternberg P.W."/>
            <person name="Wang J."/>
            <person name="Gasser R.B."/>
        </authorList>
    </citation>
    <scope>NUCLEOTIDE SEQUENCE [LARGE SCALE GENOMIC DNA]</scope>
    <source>
        <strain evidence="4">DCEP-RM93M</strain>
    </source>
</reference>
<dbReference type="GO" id="GO:0006508">
    <property type="term" value="P:proteolysis"/>
    <property type="evidence" value="ECO:0007669"/>
    <property type="project" value="UniProtKB-KW"/>
</dbReference>
<dbReference type="Pfam" id="PF00443">
    <property type="entry name" value="UCH"/>
    <property type="match status" value="1"/>
</dbReference>
<dbReference type="GO" id="GO:0004843">
    <property type="term" value="F:cysteine-type deubiquitinase activity"/>
    <property type="evidence" value="ECO:0007669"/>
    <property type="project" value="UniProtKB-UniRule"/>
</dbReference>